<dbReference type="EMBL" id="JAJAGQ010000006">
    <property type="protein sequence ID" value="KAJ8559457.1"/>
    <property type="molecule type" value="Genomic_DNA"/>
</dbReference>
<keyword evidence="3" id="KW-1185">Reference proteome</keyword>
<dbReference type="AlphaFoldDB" id="A0A9Q1MKS4"/>
<evidence type="ECO:0000313" key="3">
    <source>
        <dbReference type="Proteomes" id="UP001152561"/>
    </source>
</evidence>
<sequence>MVGRPKVKRGRVTCSTYHQSGHNARGCAKKSKGKQDVVKRFKGSSSTTTMLESEDNFSSSSSTTTVLEPDPSLRQMSFSEANTRILERIKQPLATPIRRISFVGDSTGMSQLTNMPYQPPNKADVTWNKLRMTKEKMKTRKGNEKSQT</sequence>
<name>A0A9Q1MKS4_9SOLA</name>
<dbReference type="Proteomes" id="UP001152561">
    <property type="component" value="Unassembled WGS sequence"/>
</dbReference>
<evidence type="ECO:0000313" key="2">
    <source>
        <dbReference type="EMBL" id="KAJ8559457.1"/>
    </source>
</evidence>
<protein>
    <submittedName>
        <fullName evidence="2">Uncharacterized protein</fullName>
    </submittedName>
</protein>
<organism evidence="2 3">
    <name type="scientific">Anisodus acutangulus</name>
    <dbReference type="NCBI Taxonomy" id="402998"/>
    <lineage>
        <taxon>Eukaryota</taxon>
        <taxon>Viridiplantae</taxon>
        <taxon>Streptophyta</taxon>
        <taxon>Embryophyta</taxon>
        <taxon>Tracheophyta</taxon>
        <taxon>Spermatophyta</taxon>
        <taxon>Magnoliopsida</taxon>
        <taxon>eudicotyledons</taxon>
        <taxon>Gunneridae</taxon>
        <taxon>Pentapetalae</taxon>
        <taxon>asterids</taxon>
        <taxon>lamiids</taxon>
        <taxon>Solanales</taxon>
        <taxon>Solanaceae</taxon>
        <taxon>Solanoideae</taxon>
        <taxon>Hyoscyameae</taxon>
        <taxon>Anisodus</taxon>
    </lineage>
</organism>
<feature type="region of interest" description="Disordered" evidence="1">
    <location>
        <begin position="42"/>
        <end position="69"/>
    </location>
</feature>
<gene>
    <name evidence="2" type="ORF">K7X08_003515</name>
</gene>
<proteinExistence type="predicted"/>
<comment type="caution">
    <text evidence="2">The sequence shown here is derived from an EMBL/GenBank/DDBJ whole genome shotgun (WGS) entry which is preliminary data.</text>
</comment>
<accession>A0A9Q1MKS4</accession>
<evidence type="ECO:0000256" key="1">
    <source>
        <dbReference type="SAM" id="MobiDB-lite"/>
    </source>
</evidence>
<reference evidence="3" key="1">
    <citation type="journal article" date="2023" name="Proc. Natl. Acad. Sci. U.S.A.">
        <title>Genomic and structural basis for evolution of tropane alkaloid biosynthesis.</title>
        <authorList>
            <person name="Wanga Y.-J."/>
            <person name="Taina T."/>
            <person name="Yua J.-Y."/>
            <person name="Lia J."/>
            <person name="Xua B."/>
            <person name="Chenc J."/>
            <person name="D'Auriad J.C."/>
            <person name="Huanga J.-P."/>
            <person name="Huanga S.-X."/>
        </authorList>
    </citation>
    <scope>NUCLEOTIDE SEQUENCE [LARGE SCALE GENOMIC DNA]</scope>
    <source>
        <strain evidence="3">cv. KIB-2019</strain>
    </source>
</reference>
<dbReference type="OrthoDB" id="1287107at2759"/>